<proteinExistence type="predicted"/>
<dbReference type="EMBL" id="UHJJ01000019">
    <property type="protein sequence ID" value="SUQ15966.1"/>
    <property type="molecule type" value="Genomic_DNA"/>
</dbReference>
<feature type="transmembrane region" description="Helical" evidence="1">
    <location>
        <begin position="6"/>
        <end position="24"/>
    </location>
</feature>
<keyword evidence="1" id="KW-1133">Transmembrane helix</keyword>
<protein>
    <recommendedName>
        <fullName evidence="4">DUF5808 domain-containing protein</fullName>
    </recommendedName>
</protein>
<keyword evidence="1" id="KW-0472">Membrane</keyword>
<keyword evidence="3" id="KW-1185">Reference proteome</keyword>
<gene>
    <name evidence="2" type="ORF">SAMN05216529_11913</name>
</gene>
<evidence type="ECO:0008006" key="4">
    <source>
        <dbReference type="Google" id="ProtNLM"/>
    </source>
</evidence>
<evidence type="ECO:0000313" key="2">
    <source>
        <dbReference type="EMBL" id="SUQ15966.1"/>
    </source>
</evidence>
<evidence type="ECO:0000256" key="1">
    <source>
        <dbReference type="SAM" id="Phobius"/>
    </source>
</evidence>
<reference evidence="3" key="1">
    <citation type="submission" date="2017-07" db="EMBL/GenBank/DDBJ databases">
        <authorList>
            <person name="Varghese N."/>
            <person name="Submissions S."/>
        </authorList>
    </citation>
    <scope>NUCLEOTIDE SEQUENCE [LARGE SCALE GENOMIC DNA]</scope>
    <source>
        <strain evidence="3">NLAE-zl-C134</strain>
    </source>
</reference>
<organism evidence="2 3">
    <name type="scientific">Faecalicatena contorta</name>
    <dbReference type="NCBI Taxonomy" id="39482"/>
    <lineage>
        <taxon>Bacteria</taxon>
        <taxon>Bacillati</taxon>
        <taxon>Bacillota</taxon>
        <taxon>Clostridia</taxon>
        <taxon>Lachnospirales</taxon>
        <taxon>Lachnospiraceae</taxon>
        <taxon>Faecalicatena</taxon>
    </lineage>
</organism>
<evidence type="ECO:0000313" key="3">
    <source>
        <dbReference type="Proteomes" id="UP000254051"/>
    </source>
</evidence>
<accession>A0A315ZPG5</accession>
<dbReference type="OrthoDB" id="157646at2"/>
<keyword evidence="1" id="KW-0812">Transmembrane</keyword>
<feature type="transmembrane region" description="Helical" evidence="1">
    <location>
        <begin position="169"/>
        <end position="190"/>
    </location>
</feature>
<dbReference type="Proteomes" id="UP000254051">
    <property type="component" value="Unassembled WGS sequence"/>
</dbReference>
<sequence>MVISIIFLFTNIFIIAICMAVYGGKQSYNDGMLFGVHIPDYAVREPEVESLVEEYSKKTKWFYSINGIASIAICLLNFWYFSVFLVVWTLWLAELCVGGMWLLFGTHKRLYAIKMENDWRADTQLTSEEDDVYWKNGWYSNPNDKRVWVPDRFCSLNYSTNMARPAGKIFTFGLLGGAAVMMLVLFIIFFRMDFMPRYLELDGDIAKVSSPMYPVTFKVNDIKGLQLLDEMPEGNFTRTNGLADDRQLVGKFREKETGDYRVYVYRGYSPILKIELPEYTVLINSMEEGQAELWYRELISDITALETVDIGIDRI</sequence>
<dbReference type="RefSeq" id="WP_109714269.1">
    <property type="nucleotide sequence ID" value="NZ_QGDS01000019.1"/>
</dbReference>
<name>A0A315ZPG5_9FIRM</name>
<feature type="transmembrane region" description="Helical" evidence="1">
    <location>
        <begin position="61"/>
        <end position="80"/>
    </location>
</feature>
<feature type="transmembrane region" description="Helical" evidence="1">
    <location>
        <begin position="86"/>
        <end position="104"/>
    </location>
</feature>
<dbReference type="AlphaFoldDB" id="A0A315ZPG5"/>